<reference evidence="3" key="1">
    <citation type="submission" date="2015-05" db="EMBL/GenBank/DDBJ databases">
        <authorList>
            <person name="Rovetto F."/>
            <person name="Cocolin L."/>
            <person name="Illeghems K."/>
            <person name="Van Nieuwerburgh F."/>
            <person name="Houf K."/>
        </authorList>
    </citation>
    <scope>NUCLEOTIDE SEQUENCE [LARGE SCALE GENOMIC DNA]</scope>
    <source>
        <strain evidence="3">DU22</strain>
    </source>
</reference>
<comment type="caution">
    <text evidence="2">The sequence shown here is derived from an EMBL/GenBank/DDBJ whole genome shotgun (WGS) entry which is preliminary data.</text>
</comment>
<organism evidence="2 3">
    <name type="scientific">Aliarcobacter thereius</name>
    <dbReference type="NCBI Taxonomy" id="544718"/>
    <lineage>
        <taxon>Bacteria</taxon>
        <taxon>Pseudomonadati</taxon>
        <taxon>Campylobacterota</taxon>
        <taxon>Epsilonproteobacteria</taxon>
        <taxon>Campylobacterales</taxon>
        <taxon>Arcobacteraceae</taxon>
        <taxon>Aliarcobacter</taxon>
    </lineage>
</organism>
<dbReference type="Proteomes" id="UP000093281">
    <property type="component" value="Unassembled WGS sequence"/>
</dbReference>
<dbReference type="EMBL" id="LCUJ01000002">
    <property type="protein sequence ID" value="OCL99993.1"/>
    <property type="molecule type" value="Genomic_DNA"/>
</dbReference>
<dbReference type="OrthoDB" id="9810187at2"/>
<evidence type="ECO:0000313" key="2">
    <source>
        <dbReference type="EMBL" id="OCL99993.1"/>
    </source>
</evidence>
<dbReference type="RefSeq" id="WP_066186019.1">
    <property type="nucleotide sequence ID" value="NZ_LCUJ01000002.1"/>
</dbReference>
<evidence type="ECO:0000259" key="1">
    <source>
        <dbReference type="Pfam" id="PF21941"/>
    </source>
</evidence>
<gene>
    <name evidence="2" type="ORF">AAX29_01046</name>
</gene>
<dbReference type="AlphaFoldDB" id="A0A1C0B8U3"/>
<dbReference type="InterPro" id="IPR047740">
    <property type="entry name" value="SMEK_dom"/>
</dbReference>
<feature type="domain" description="SMEK" evidence="1">
    <location>
        <begin position="11"/>
        <end position="148"/>
    </location>
</feature>
<protein>
    <recommendedName>
        <fullName evidence="1">SMEK domain-containing protein</fullName>
    </recommendedName>
</protein>
<proteinExistence type="predicted"/>
<sequence>MVETREEIFNKISKSLAITKYDIEHRQSINDYGLNIHSENFFRDILNFIYGYELINSNKEKQNTPFIDLVDKKRKLFFQITTTRTKEKIENTLKVFNDGNYKDYEVKILYLLEKSKPNQETIKELNSKYNIDLLYCLYDSSDLIREINDLETTKLKDLYNKYFNSLENKYSELAVLDLVIKHLIQKKIRIAYGNDDFGTIESNEKLKLNQINQRISSQINSGLDYRVLIDKLEEDNTITDLKALIVEDKYKSILERKLLTKVKKEEILNKNISELHILSKLHNLDFNEIINELYENIKSEVEIDDFNSLNVIWIIISFFFEICDIGIKE</sequence>
<name>A0A1C0B8U3_9BACT</name>
<dbReference type="NCBIfam" id="NF033859">
    <property type="entry name" value="SMEK_N"/>
    <property type="match status" value="1"/>
</dbReference>
<dbReference type="STRING" id="544718.AAX25_00020"/>
<accession>A0A1C0B8U3</accession>
<dbReference type="Pfam" id="PF21941">
    <property type="entry name" value="SMEK_N"/>
    <property type="match status" value="1"/>
</dbReference>
<evidence type="ECO:0000313" key="3">
    <source>
        <dbReference type="Proteomes" id="UP000093281"/>
    </source>
</evidence>